<evidence type="ECO:0000256" key="5">
    <source>
        <dbReference type="ARBA" id="ARBA00023002"/>
    </source>
</evidence>
<dbReference type="Gene3D" id="1.10.540.10">
    <property type="entry name" value="Acyl-CoA dehydrogenase/oxidase, N-terminal domain"/>
    <property type="match status" value="1"/>
</dbReference>
<evidence type="ECO:0000259" key="6">
    <source>
        <dbReference type="Pfam" id="PF00441"/>
    </source>
</evidence>
<evidence type="ECO:0000313" key="8">
    <source>
        <dbReference type="EMBL" id="TXC70277.1"/>
    </source>
</evidence>
<dbReference type="InterPro" id="IPR009100">
    <property type="entry name" value="AcylCoA_DH/oxidase_NM_dom_sf"/>
</dbReference>
<dbReference type="RefSeq" id="WP_147080315.1">
    <property type="nucleotide sequence ID" value="NZ_VOQR01000001.1"/>
</dbReference>
<dbReference type="PANTHER" id="PTHR43884:SF20">
    <property type="entry name" value="ACYL-COA DEHYDROGENASE FADE28"/>
    <property type="match status" value="1"/>
</dbReference>
<comment type="cofactor">
    <cofactor evidence="1">
        <name>FAD</name>
        <dbReference type="ChEBI" id="CHEBI:57692"/>
    </cofactor>
</comment>
<dbReference type="SUPFAM" id="SSF56645">
    <property type="entry name" value="Acyl-CoA dehydrogenase NM domain-like"/>
    <property type="match status" value="1"/>
</dbReference>
<keyword evidence="3" id="KW-0285">Flavoprotein</keyword>
<evidence type="ECO:0000256" key="1">
    <source>
        <dbReference type="ARBA" id="ARBA00001974"/>
    </source>
</evidence>
<evidence type="ECO:0000256" key="3">
    <source>
        <dbReference type="ARBA" id="ARBA00022630"/>
    </source>
</evidence>
<dbReference type="InterPro" id="IPR037069">
    <property type="entry name" value="AcylCoA_DH/ox_N_sf"/>
</dbReference>
<dbReference type="EMBL" id="VOQR01000001">
    <property type="protein sequence ID" value="TXC70277.1"/>
    <property type="molecule type" value="Genomic_DNA"/>
</dbReference>
<feature type="domain" description="Acyl-CoA dehydrogenase/oxidase N-terminal" evidence="7">
    <location>
        <begin position="17"/>
        <end position="66"/>
    </location>
</feature>
<proteinExistence type="inferred from homology"/>
<protein>
    <submittedName>
        <fullName evidence="8">Acyl-CoA dehydrogenase</fullName>
    </submittedName>
</protein>
<dbReference type="PANTHER" id="PTHR43884">
    <property type="entry name" value="ACYL-COA DEHYDROGENASE"/>
    <property type="match status" value="1"/>
</dbReference>
<evidence type="ECO:0000256" key="2">
    <source>
        <dbReference type="ARBA" id="ARBA00009347"/>
    </source>
</evidence>
<sequence length="319" mass="33821">MSMTRAELQDAARGAFGGDELAVDRWDRVVEMGWLTMTVPEAQGGLGLGREAAGVIHSEMGRTVVPDPAIAQALVIEALSAADAVPDRDDLLARAMGGEVMTASLSLGDALDCVPDADRASHVLSVTAERIALLPLAAATITPRATWDTTRRLFDVVPGTGGITLAEGPAAATLAERLQQTLLLALAADALGGAAAILERTIAYLEMRQQFGRPLALFQALKHRVADMKTWLSAAEALFWSRTTDPAATLAEIGALKAHACTVYCAIAEDAVQLHGGIGLTMEYYCHLFLKRAMLDAVLGSDADYWEERAGRRALRATG</sequence>
<name>A0A5C6UBR4_9SPHN</name>
<comment type="caution">
    <text evidence="8">The sequence shown here is derived from an EMBL/GenBank/DDBJ whole genome shotgun (WGS) entry which is preliminary data.</text>
</comment>
<dbReference type="SUPFAM" id="SSF47203">
    <property type="entry name" value="Acyl-CoA dehydrogenase C-terminal domain-like"/>
    <property type="match status" value="1"/>
</dbReference>
<dbReference type="AlphaFoldDB" id="A0A5C6UBR4"/>
<dbReference type="Pfam" id="PF02771">
    <property type="entry name" value="Acyl-CoA_dh_N"/>
    <property type="match status" value="1"/>
</dbReference>
<evidence type="ECO:0000259" key="7">
    <source>
        <dbReference type="Pfam" id="PF02771"/>
    </source>
</evidence>
<dbReference type="OrthoDB" id="7328575at2"/>
<keyword evidence="4" id="KW-0274">FAD</keyword>
<evidence type="ECO:0000256" key="4">
    <source>
        <dbReference type="ARBA" id="ARBA00022827"/>
    </source>
</evidence>
<dbReference type="InterPro" id="IPR009075">
    <property type="entry name" value="AcylCo_DH/oxidase_C"/>
</dbReference>
<comment type="similarity">
    <text evidence="2">Belongs to the acyl-CoA dehydrogenase family.</text>
</comment>
<gene>
    <name evidence="8" type="ORF">FSB78_04455</name>
</gene>
<dbReference type="Proteomes" id="UP000321250">
    <property type="component" value="Unassembled WGS sequence"/>
</dbReference>
<reference evidence="8 9" key="1">
    <citation type="journal article" date="2013" name="Antonie Van Leeuwenhoek">
        <title>Sphingomonas ginsenosidivorax sp. nov., with the ability to transform ginsenosides.</title>
        <authorList>
            <person name="Jin X.F."/>
            <person name="Kim J.K."/>
            <person name="Liu Q.M."/>
            <person name="Kang M.S."/>
            <person name="He D."/>
            <person name="Jin F.X."/>
            <person name="Kim S.C."/>
            <person name="Im W.T."/>
        </authorList>
    </citation>
    <scope>NUCLEOTIDE SEQUENCE [LARGE SCALE GENOMIC DNA]</scope>
    <source>
        <strain evidence="8 9">KHI67</strain>
    </source>
</reference>
<feature type="domain" description="Acyl-CoA dehydrogenase/oxidase C-terminal" evidence="6">
    <location>
        <begin position="185"/>
        <end position="298"/>
    </location>
</feature>
<keyword evidence="5" id="KW-0560">Oxidoreductase</keyword>
<dbReference type="InterPro" id="IPR036250">
    <property type="entry name" value="AcylCo_DH-like_C"/>
</dbReference>
<dbReference type="InterPro" id="IPR013786">
    <property type="entry name" value="AcylCoA_DH/ox_N"/>
</dbReference>
<dbReference type="Pfam" id="PF00441">
    <property type="entry name" value="Acyl-CoA_dh_1"/>
    <property type="match status" value="1"/>
</dbReference>
<evidence type="ECO:0000313" key="9">
    <source>
        <dbReference type="Proteomes" id="UP000321250"/>
    </source>
</evidence>
<dbReference type="GO" id="GO:0003995">
    <property type="term" value="F:acyl-CoA dehydrogenase activity"/>
    <property type="evidence" value="ECO:0007669"/>
    <property type="project" value="TreeGrafter"/>
</dbReference>
<accession>A0A5C6UBR4</accession>
<dbReference type="GO" id="GO:0050660">
    <property type="term" value="F:flavin adenine dinucleotide binding"/>
    <property type="evidence" value="ECO:0007669"/>
    <property type="project" value="InterPro"/>
</dbReference>
<dbReference type="Gene3D" id="1.20.140.10">
    <property type="entry name" value="Butyryl-CoA Dehydrogenase, subunit A, domain 3"/>
    <property type="match status" value="1"/>
</dbReference>
<organism evidence="8 9">
    <name type="scientific">Sphingomonas ginsenosidivorax</name>
    <dbReference type="NCBI Taxonomy" id="862135"/>
    <lineage>
        <taxon>Bacteria</taxon>
        <taxon>Pseudomonadati</taxon>
        <taxon>Pseudomonadota</taxon>
        <taxon>Alphaproteobacteria</taxon>
        <taxon>Sphingomonadales</taxon>
        <taxon>Sphingomonadaceae</taxon>
        <taxon>Sphingomonas</taxon>
    </lineage>
</organism>
<keyword evidence="9" id="KW-1185">Reference proteome</keyword>